<name>A0A3Q7IRI2_SOLLC</name>
<dbReference type="AlphaFoldDB" id="A0A3Q7IRI2"/>
<proteinExistence type="predicted"/>
<organism evidence="1">
    <name type="scientific">Solanum lycopersicum</name>
    <name type="common">Tomato</name>
    <name type="synonym">Lycopersicon esculentum</name>
    <dbReference type="NCBI Taxonomy" id="4081"/>
    <lineage>
        <taxon>Eukaryota</taxon>
        <taxon>Viridiplantae</taxon>
        <taxon>Streptophyta</taxon>
        <taxon>Embryophyta</taxon>
        <taxon>Tracheophyta</taxon>
        <taxon>Spermatophyta</taxon>
        <taxon>Magnoliopsida</taxon>
        <taxon>eudicotyledons</taxon>
        <taxon>Gunneridae</taxon>
        <taxon>Pentapetalae</taxon>
        <taxon>asterids</taxon>
        <taxon>lamiids</taxon>
        <taxon>Solanales</taxon>
        <taxon>Solanaceae</taxon>
        <taxon>Solanoideae</taxon>
        <taxon>Solaneae</taxon>
        <taxon>Solanum</taxon>
        <taxon>Solanum subgen. Lycopersicon</taxon>
    </lineage>
</organism>
<evidence type="ECO:0000313" key="2">
    <source>
        <dbReference type="Proteomes" id="UP000004994"/>
    </source>
</evidence>
<keyword evidence="2" id="KW-1185">Reference proteome</keyword>
<reference evidence="1" key="2">
    <citation type="submission" date="2019-01" db="UniProtKB">
        <authorList>
            <consortium name="EnsemblPlants"/>
        </authorList>
    </citation>
    <scope>IDENTIFICATION</scope>
    <source>
        <strain evidence="1">cv. Heinz 1706</strain>
    </source>
</reference>
<reference evidence="1" key="1">
    <citation type="journal article" date="2012" name="Nature">
        <title>The tomato genome sequence provides insights into fleshy fruit evolution.</title>
        <authorList>
            <consortium name="Tomato Genome Consortium"/>
        </authorList>
    </citation>
    <scope>NUCLEOTIDE SEQUENCE [LARGE SCALE GENOMIC DNA]</scope>
    <source>
        <strain evidence="1">cv. Heinz 1706</strain>
    </source>
</reference>
<protein>
    <submittedName>
        <fullName evidence="1">Uncharacterized protein</fullName>
    </submittedName>
</protein>
<dbReference type="Proteomes" id="UP000004994">
    <property type="component" value="Chromosome 11"/>
</dbReference>
<dbReference type="Gramene" id="Solyc11g011506.1.1">
    <property type="protein sequence ID" value="Solyc11g011506.1.1"/>
    <property type="gene ID" value="Solyc11g011506.1"/>
</dbReference>
<accession>A0A3Q7IRI2</accession>
<sequence length="73" mass="8487">MDQKSRDAIFRSPYSYRSPFLTSCLASMKSNRPTNVFCEVLMEGVLANQQEIFIPVLGDKCYVMPPKRRKHCR</sequence>
<dbReference type="EnsemblPlants" id="Solyc11g011506.1.1">
    <property type="protein sequence ID" value="Solyc11g011506.1.1"/>
    <property type="gene ID" value="Solyc11g011506.1"/>
</dbReference>
<dbReference type="InParanoid" id="A0A3Q7IRI2"/>
<evidence type="ECO:0000313" key="1">
    <source>
        <dbReference type="EnsemblPlants" id="Solyc11g011506.1.1"/>
    </source>
</evidence>